<dbReference type="AlphaFoldDB" id="A0AAX4IA84"/>
<dbReference type="EMBL" id="CP137307">
    <property type="protein sequence ID" value="WQF80086.1"/>
    <property type="molecule type" value="Genomic_DNA"/>
</dbReference>
<keyword evidence="2" id="KW-1185">Reference proteome</keyword>
<evidence type="ECO:0000313" key="2">
    <source>
        <dbReference type="Proteomes" id="UP001322277"/>
    </source>
</evidence>
<dbReference type="Proteomes" id="UP001322277">
    <property type="component" value="Chromosome 3"/>
</dbReference>
<organism evidence="1 2">
    <name type="scientific">Colletotrichum destructivum</name>
    <dbReference type="NCBI Taxonomy" id="34406"/>
    <lineage>
        <taxon>Eukaryota</taxon>
        <taxon>Fungi</taxon>
        <taxon>Dikarya</taxon>
        <taxon>Ascomycota</taxon>
        <taxon>Pezizomycotina</taxon>
        <taxon>Sordariomycetes</taxon>
        <taxon>Hypocreomycetidae</taxon>
        <taxon>Glomerellales</taxon>
        <taxon>Glomerellaceae</taxon>
        <taxon>Colletotrichum</taxon>
        <taxon>Colletotrichum destructivum species complex</taxon>
    </lineage>
</organism>
<sequence>MTARHVRDALNLSLTVFLFRTIEFRLKCSGFIAHLSARQTMATPASPNQAGKHTHAGCEDASCIYLPI</sequence>
<evidence type="ECO:0000313" key="1">
    <source>
        <dbReference type="EMBL" id="WQF80086.1"/>
    </source>
</evidence>
<reference evidence="2" key="1">
    <citation type="journal article" date="2023" name="bioRxiv">
        <title>Complete genome of the Medicago anthracnose fungus, Colletotrichum destructivum, reveals a mini-chromosome-like region within a core chromosome.</title>
        <authorList>
            <person name="Lapalu N."/>
            <person name="Simon A."/>
            <person name="Lu A."/>
            <person name="Plaumann P.-L."/>
            <person name="Amselem J."/>
            <person name="Pigne S."/>
            <person name="Auger A."/>
            <person name="Koch C."/>
            <person name="Dallery J.-F."/>
            <person name="O'Connell R.J."/>
        </authorList>
    </citation>
    <scope>NUCLEOTIDE SEQUENCE [LARGE SCALE GENOMIC DNA]</scope>
    <source>
        <strain evidence="2">CBS 520.97</strain>
    </source>
</reference>
<dbReference type="KEGG" id="cdet:87941603"/>
<gene>
    <name evidence="1" type="ORF">CDEST_05100</name>
</gene>
<dbReference type="GeneID" id="87941603"/>
<proteinExistence type="predicted"/>
<protein>
    <submittedName>
        <fullName evidence="1">Uncharacterized protein</fullName>
    </submittedName>
</protein>
<dbReference type="RefSeq" id="XP_062777310.1">
    <property type="nucleotide sequence ID" value="XM_062921259.1"/>
</dbReference>
<name>A0AAX4IA84_9PEZI</name>
<accession>A0AAX4IA84</accession>